<reference evidence="1 2" key="1">
    <citation type="submission" date="2020-08" db="EMBL/GenBank/DDBJ databases">
        <title>Genomic Encyclopedia of Type Strains, Phase III (KMG-III): the genomes of soil and plant-associated and newly described type strains.</title>
        <authorList>
            <person name="Whitman W."/>
        </authorList>
    </citation>
    <scope>NUCLEOTIDE SEQUENCE [LARGE SCALE GENOMIC DNA]</scope>
    <source>
        <strain evidence="1 2">CECT 8280</strain>
    </source>
</reference>
<accession>A0ABR6G2M0</accession>
<name>A0ABR6G2M0_9HYPH</name>
<organism evidence="1 2">
    <name type="scientific">Rhizobium laguerreae</name>
    <dbReference type="NCBI Taxonomy" id="1076926"/>
    <lineage>
        <taxon>Bacteria</taxon>
        <taxon>Pseudomonadati</taxon>
        <taxon>Pseudomonadota</taxon>
        <taxon>Alphaproteobacteria</taxon>
        <taxon>Hyphomicrobiales</taxon>
        <taxon>Rhizobiaceae</taxon>
        <taxon>Rhizobium/Agrobacterium group</taxon>
        <taxon>Rhizobium</taxon>
    </lineage>
</organism>
<evidence type="ECO:0000313" key="1">
    <source>
        <dbReference type="EMBL" id="MBB3160514.1"/>
    </source>
</evidence>
<comment type="caution">
    <text evidence="1">The sequence shown here is derived from an EMBL/GenBank/DDBJ whole genome shotgun (WGS) entry which is preliminary data.</text>
</comment>
<dbReference type="EMBL" id="JACHXX010000001">
    <property type="protein sequence ID" value="MBB3160514.1"/>
    <property type="molecule type" value="Genomic_DNA"/>
</dbReference>
<evidence type="ECO:0000313" key="2">
    <source>
        <dbReference type="Proteomes" id="UP000542811"/>
    </source>
</evidence>
<gene>
    <name evidence="1" type="ORF">FHS25_000946</name>
</gene>
<dbReference type="Proteomes" id="UP000542811">
    <property type="component" value="Unassembled WGS sequence"/>
</dbReference>
<sequence length="78" mass="8512">MPVPKAQRTRRRTPAAELRAFPATAPGGEMMGKADGCLTFTTSLTGRRVVISIILEAVPAWFNCRFSWASKCCSLLPN</sequence>
<proteinExistence type="predicted"/>
<protein>
    <submittedName>
        <fullName evidence="1">Uncharacterized protein</fullName>
    </submittedName>
</protein>
<keyword evidence="2" id="KW-1185">Reference proteome</keyword>